<dbReference type="Proteomes" id="UP000234681">
    <property type="component" value="Chromosome 5"/>
</dbReference>
<keyword evidence="1" id="KW-0732">Signal</keyword>
<feature type="chain" id="PRO_5039883133" evidence="1">
    <location>
        <begin position="25"/>
        <end position="90"/>
    </location>
</feature>
<dbReference type="AlphaFoldDB" id="A6JFL3"/>
<feature type="signal peptide" evidence="1">
    <location>
        <begin position="1"/>
        <end position="24"/>
    </location>
</feature>
<reference evidence="3" key="3">
    <citation type="submission" date="2005-09" db="EMBL/GenBank/DDBJ databases">
        <authorList>
            <person name="Mural R.J."/>
            <person name="Li P.W."/>
            <person name="Adams M.D."/>
            <person name="Amanatides P.G."/>
            <person name="Baden-Tillson H."/>
            <person name="Barnstead M."/>
            <person name="Chin S.H."/>
            <person name="Dew I."/>
            <person name="Evans C.A."/>
            <person name="Ferriera S."/>
            <person name="Flanigan M."/>
            <person name="Fosler C."/>
            <person name="Glodek A."/>
            <person name="Gu Z."/>
            <person name="Holt R.A."/>
            <person name="Jennings D."/>
            <person name="Kraft C.L."/>
            <person name="Lu F."/>
            <person name="Nguyen T."/>
            <person name="Nusskern D.R."/>
            <person name="Pfannkoch C.M."/>
            <person name="Sitter C."/>
            <person name="Sutton G.G."/>
            <person name="Venter J.C."/>
            <person name="Wang Z."/>
            <person name="Woodage T."/>
            <person name="Zheng X.H."/>
            <person name="Zhong F."/>
        </authorList>
    </citation>
    <scope>NUCLEOTIDE SEQUENCE [LARGE SCALE GENOMIC DNA]</scope>
    <source>
        <strain>BN</strain>
        <strain evidence="3">Sprague-Dawley</strain>
    </source>
</reference>
<accession>A6JFL3</accession>
<name>A6JFL3_RAT</name>
<proteinExistence type="predicted"/>
<sequence>MDLGFWSRLLFIKFTDLLPQLSYSLEPSCLGVVPPHSLLTFVCQLTVETSSRLIWWKYCFPKCKFSRQEPACALGSVLKTSFRAKGWFCG</sequence>
<evidence type="ECO:0000256" key="1">
    <source>
        <dbReference type="SAM" id="SignalP"/>
    </source>
</evidence>
<protein>
    <submittedName>
        <fullName evidence="2">RCG30449, isoform CRA_b</fullName>
    </submittedName>
</protein>
<organism evidence="2 3">
    <name type="scientific">Rattus norvegicus</name>
    <name type="common">Rat</name>
    <dbReference type="NCBI Taxonomy" id="10116"/>
    <lineage>
        <taxon>Eukaryota</taxon>
        <taxon>Metazoa</taxon>
        <taxon>Chordata</taxon>
        <taxon>Craniata</taxon>
        <taxon>Vertebrata</taxon>
        <taxon>Euteleostomi</taxon>
        <taxon>Mammalia</taxon>
        <taxon>Eutheria</taxon>
        <taxon>Euarchontoglires</taxon>
        <taxon>Glires</taxon>
        <taxon>Rodentia</taxon>
        <taxon>Myomorpha</taxon>
        <taxon>Muroidea</taxon>
        <taxon>Muridae</taxon>
        <taxon>Murinae</taxon>
        <taxon>Rattus</taxon>
    </lineage>
</organism>
<reference evidence="2" key="1">
    <citation type="journal article" date="2005" name="Genome Res.">
        <title>Gene and alternative splicing annotation with AIR.</title>
        <authorList>
            <person name="Florea L."/>
            <person name="Di Francesco V."/>
            <person name="Miller J."/>
            <person name="Turner R."/>
            <person name="Yao A."/>
            <person name="Harris M."/>
            <person name="Walenz B."/>
            <person name="Mobarry C."/>
            <person name="Merkulov G.V."/>
            <person name="Charlab R."/>
            <person name="Dew I."/>
            <person name="Deng Z."/>
            <person name="Istrail S."/>
            <person name="Li P."/>
            <person name="Sutton G."/>
        </authorList>
    </citation>
    <scope>NUCLEOTIDE SEQUENCE</scope>
    <source>
        <strain evidence="2">BN</strain>
    </source>
</reference>
<evidence type="ECO:0000313" key="2">
    <source>
        <dbReference type="EMBL" id="EDM11610.1"/>
    </source>
</evidence>
<reference evidence="2" key="2">
    <citation type="submission" date="2005-07" db="EMBL/GenBank/DDBJ databases">
        <authorList>
            <person name="Mural R.J."/>
            <person name="Li P.W."/>
            <person name="Adams M.D."/>
            <person name="Amanatides P.G."/>
            <person name="Baden-Tillson H."/>
            <person name="Barnstead M."/>
            <person name="Chin S.H."/>
            <person name="Dew I."/>
            <person name="Evans C.A."/>
            <person name="Ferriera S."/>
            <person name="Flanigan M."/>
            <person name="Fosler C."/>
            <person name="Glodek A."/>
            <person name="Gu Z."/>
            <person name="Holt R.A."/>
            <person name="Jennings D."/>
            <person name="Kraft C.L."/>
            <person name="Lu F."/>
            <person name="Nguyen T."/>
            <person name="Nusskern D.R."/>
            <person name="Pfannkoch C.M."/>
            <person name="Sitter C."/>
            <person name="Sutton G.G."/>
            <person name="Venter J.C."/>
            <person name="Wang Z."/>
            <person name="Woodage T."/>
            <person name="Zheng X.H."/>
            <person name="Zhong F."/>
        </authorList>
    </citation>
    <scope>NUCLEOTIDE SEQUENCE</scope>
    <source>
        <strain evidence="2">BN</strain>
    </source>
</reference>
<dbReference type="EMBL" id="CH473984">
    <property type="protein sequence ID" value="EDM11611.1"/>
    <property type="molecule type" value="Genomic_DNA"/>
</dbReference>
<evidence type="ECO:0000313" key="3">
    <source>
        <dbReference type="Proteomes" id="UP000234681"/>
    </source>
</evidence>
<dbReference type="EMBL" id="CH473984">
    <property type="protein sequence ID" value="EDM11610.1"/>
    <property type="molecule type" value="Genomic_DNA"/>
</dbReference>
<gene>
    <name evidence="2" type="ORF">rCG_30449</name>
</gene>